<evidence type="ECO:0000313" key="2">
    <source>
        <dbReference type="EMBL" id="KAK7301418.1"/>
    </source>
</evidence>
<organism evidence="2 3">
    <name type="scientific">Clitoria ternatea</name>
    <name type="common">Butterfly pea</name>
    <dbReference type="NCBI Taxonomy" id="43366"/>
    <lineage>
        <taxon>Eukaryota</taxon>
        <taxon>Viridiplantae</taxon>
        <taxon>Streptophyta</taxon>
        <taxon>Embryophyta</taxon>
        <taxon>Tracheophyta</taxon>
        <taxon>Spermatophyta</taxon>
        <taxon>Magnoliopsida</taxon>
        <taxon>eudicotyledons</taxon>
        <taxon>Gunneridae</taxon>
        <taxon>Pentapetalae</taxon>
        <taxon>rosids</taxon>
        <taxon>fabids</taxon>
        <taxon>Fabales</taxon>
        <taxon>Fabaceae</taxon>
        <taxon>Papilionoideae</taxon>
        <taxon>50 kb inversion clade</taxon>
        <taxon>NPAAA clade</taxon>
        <taxon>indigoferoid/millettioid clade</taxon>
        <taxon>Phaseoleae</taxon>
        <taxon>Clitoria</taxon>
    </lineage>
</organism>
<proteinExistence type="predicted"/>
<sequence length="192" mass="20833">MVEELLMSDSEIKIYGALRMSVKIHLMLNSKMLIDGNGDSIIATSLLEASNLVVLKDSSVIHSNANLGIHGQGCLNLSGPGNLIEAQRLVLSLFYSIKVDRERSGEGHGLAGKNGPISAIACPRGLYGIFCKECPVGTYKNVSGSDRALCHHCPPQGLPHRALYIPVQGVMYGNDGEVYIADSYNHKWHQME</sequence>
<reference evidence="2 3" key="1">
    <citation type="submission" date="2024-01" db="EMBL/GenBank/DDBJ databases">
        <title>The genomes of 5 underutilized Papilionoideae crops provide insights into root nodulation and disease resistance.</title>
        <authorList>
            <person name="Yuan L."/>
        </authorList>
    </citation>
    <scope>NUCLEOTIDE SEQUENCE [LARGE SCALE GENOMIC DNA]</scope>
    <source>
        <strain evidence="2">LY-2023</strain>
        <tissue evidence="2">Leaf</tissue>
    </source>
</reference>
<dbReference type="InterPro" id="IPR058316">
    <property type="entry name" value="DUF8003"/>
</dbReference>
<dbReference type="PANTHER" id="PTHR31513">
    <property type="entry name" value="EPHRIN TYPE-B RECEPTOR"/>
    <property type="match status" value="1"/>
</dbReference>
<accession>A0AAN9JLU8</accession>
<dbReference type="AlphaFoldDB" id="A0AAN9JLU8"/>
<dbReference type="Proteomes" id="UP001359559">
    <property type="component" value="Unassembled WGS sequence"/>
</dbReference>
<evidence type="ECO:0000259" key="1">
    <source>
        <dbReference type="Pfam" id="PF26010"/>
    </source>
</evidence>
<dbReference type="Pfam" id="PF26010">
    <property type="entry name" value="DUF8003"/>
    <property type="match status" value="1"/>
</dbReference>
<comment type="caution">
    <text evidence="2">The sequence shown here is derived from an EMBL/GenBank/DDBJ whole genome shotgun (WGS) entry which is preliminary data.</text>
</comment>
<feature type="domain" description="DUF8003" evidence="1">
    <location>
        <begin position="119"/>
        <end position="170"/>
    </location>
</feature>
<dbReference type="PANTHER" id="PTHR31513:SF10">
    <property type="entry name" value="TYROSINE-PROTEIN KINASE EPHRIN TYPE A_B RECEPTOR-LIKE DOMAIN-CONTAINING PROTEIN"/>
    <property type="match status" value="1"/>
</dbReference>
<protein>
    <recommendedName>
        <fullName evidence="1">DUF8003 domain-containing protein</fullName>
    </recommendedName>
</protein>
<gene>
    <name evidence="2" type="ORF">RJT34_12282</name>
</gene>
<name>A0AAN9JLU8_CLITE</name>
<keyword evidence="3" id="KW-1185">Reference proteome</keyword>
<dbReference type="EMBL" id="JAYKXN010000003">
    <property type="protein sequence ID" value="KAK7301418.1"/>
    <property type="molecule type" value="Genomic_DNA"/>
</dbReference>
<evidence type="ECO:0000313" key="3">
    <source>
        <dbReference type="Proteomes" id="UP001359559"/>
    </source>
</evidence>